<keyword evidence="1" id="KW-0812">Transmembrane</keyword>
<gene>
    <name evidence="2" type="ordered locus">Bgr_17660</name>
</gene>
<organism evidence="2 3">
    <name type="scientific">Bartonella grahamii (strain as4aup)</name>
    <dbReference type="NCBI Taxonomy" id="634504"/>
    <lineage>
        <taxon>Bacteria</taxon>
        <taxon>Pseudomonadati</taxon>
        <taxon>Pseudomonadota</taxon>
        <taxon>Alphaproteobacteria</taxon>
        <taxon>Hyphomicrobiales</taxon>
        <taxon>Bartonellaceae</taxon>
        <taxon>Bartonella</taxon>
    </lineage>
</organism>
<feature type="transmembrane region" description="Helical" evidence="1">
    <location>
        <begin position="95"/>
        <end position="117"/>
    </location>
</feature>
<feature type="transmembrane region" description="Helical" evidence="1">
    <location>
        <begin position="6"/>
        <end position="29"/>
    </location>
</feature>
<keyword evidence="3" id="KW-1185">Reference proteome</keyword>
<dbReference type="AlphaFoldDB" id="C6AAE2"/>
<dbReference type="EMBL" id="CP001562">
    <property type="protein sequence ID" value="ACS51881.1"/>
    <property type="molecule type" value="Genomic_DNA"/>
</dbReference>
<dbReference type="RefSeq" id="WP_015856894.1">
    <property type="nucleotide sequence ID" value="NC_012846.1"/>
</dbReference>
<evidence type="ECO:0000313" key="2">
    <source>
        <dbReference type="EMBL" id="ACS51881.1"/>
    </source>
</evidence>
<dbReference type="eggNOG" id="ENOG50313ZS">
    <property type="taxonomic scope" value="Bacteria"/>
</dbReference>
<dbReference type="HOGENOM" id="CLU_1507776_0_0_5"/>
<proteinExistence type="predicted"/>
<dbReference type="STRING" id="634504.Bgr_17660"/>
<evidence type="ECO:0000313" key="3">
    <source>
        <dbReference type="Proteomes" id="UP000001489"/>
    </source>
</evidence>
<dbReference type="OrthoDB" id="7923397at2"/>
<dbReference type="Proteomes" id="UP000001489">
    <property type="component" value="Chromosome"/>
</dbReference>
<dbReference type="KEGG" id="bgr:Bgr_17660"/>
<protein>
    <submittedName>
        <fullName evidence="2">Hypothetical membrane protein</fullName>
    </submittedName>
</protein>
<keyword evidence="1" id="KW-0472">Membrane</keyword>
<keyword evidence="1" id="KW-1133">Transmembrane helix</keyword>
<evidence type="ECO:0000256" key="1">
    <source>
        <dbReference type="SAM" id="Phobius"/>
    </source>
</evidence>
<reference evidence="2 3" key="1">
    <citation type="journal article" date="2009" name="PLoS Genet.">
        <title>Run-off replication of host-adaptability genes is associated with gene transfer agents in the genome of mouse-infecting Bartonella grahamii.</title>
        <authorList>
            <person name="Berglund E.C."/>
            <person name="Frank A.C."/>
            <person name="Calteau A."/>
            <person name="Vinnere Pettersson O."/>
            <person name="Granberg F."/>
            <person name="Eriksson A.-S."/>
            <person name="Naeslund K."/>
            <person name="Holmberg M."/>
            <person name="Lindroos H."/>
            <person name="Andersson S.G."/>
        </authorList>
    </citation>
    <scope>NUCLEOTIDE SEQUENCE [LARGE SCALE GENOMIC DNA]</scope>
    <source>
        <strain evidence="3">as4aup</strain>
    </source>
</reference>
<feature type="transmembrane region" description="Helical" evidence="1">
    <location>
        <begin position="123"/>
        <end position="148"/>
    </location>
</feature>
<name>C6AAE2_BARGA</name>
<sequence length="185" mass="21609">MMQYLAFLGFVIIAILMVMVIVRLPYLLIKHMKLSFKFAQDLKKSTTQQKQTIQQLRNDRGEMKRHNLVFKTLDAKMRFLNVKEALPFSSKECKIIFFILILFSVLQSACSIANFVWWKNDSVAFIMQLLSLIWLGVLLFSPIIGIMCMQLTRKLNKMLQQLEEAIPQRDQAMRMQNVEGGQNDE</sequence>
<accession>C6AAE2</accession>